<dbReference type="NCBIfam" id="TIGR03647">
    <property type="entry name" value="Na_symport_sm"/>
    <property type="match status" value="1"/>
</dbReference>
<keyword evidence="1" id="KW-1133">Transmembrane helix</keyword>
<gene>
    <name evidence="3" type="ORF">AWB64_02482</name>
</gene>
<feature type="domain" description="Sodium symporter small subunit" evidence="2">
    <location>
        <begin position="25"/>
        <end position="96"/>
    </location>
</feature>
<organism evidence="3 4">
    <name type="scientific">Caballeronia sordidicola</name>
    <name type="common">Burkholderia sordidicola</name>
    <dbReference type="NCBI Taxonomy" id="196367"/>
    <lineage>
        <taxon>Bacteria</taxon>
        <taxon>Pseudomonadati</taxon>
        <taxon>Pseudomonadota</taxon>
        <taxon>Betaproteobacteria</taxon>
        <taxon>Burkholderiales</taxon>
        <taxon>Burkholderiaceae</taxon>
        <taxon>Caballeronia</taxon>
    </lineage>
</organism>
<evidence type="ECO:0000313" key="3">
    <source>
        <dbReference type="EMBL" id="SAL29094.1"/>
    </source>
</evidence>
<evidence type="ECO:0000259" key="2">
    <source>
        <dbReference type="Pfam" id="PF13937"/>
    </source>
</evidence>
<dbReference type="InterPro" id="IPR019886">
    <property type="entry name" value="Na_symporter_ssu"/>
</dbReference>
<dbReference type="Proteomes" id="UP000054893">
    <property type="component" value="Unassembled WGS sequence"/>
</dbReference>
<name>A0A158GAD4_CABSO</name>
<dbReference type="AlphaFoldDB" id="A0A158GAD4"/>
<evidence type="ECO:0000313" key="4">
    <source>
        <dbReference type="Proteomes" id="UP000054893"/>
    </source>
</evidence>
<dbReference type="RefSeq" id="WP_060819158.1">
    <property type="nucleotide sequence ID" value="NZ_FCOC02000005.1"/>
</dbReference>
<feature type="transmembrane region" description="Helical" evidence="1">
    <location>
        <begin position="32"/>
        <end position="54"/>
    </location>
</feature>
<evidence type="ECO:0000256" key="1">
    <source>
        <dbReference type="SAM" id="Phobius"/>
    </source>
</evidence>
<proteinExistence type="predicted"/>
<keyword evidence="1" id="KW-0812">Transmembrane</keyword>
<protein>
    <submittedName>
        <fullName evidence="3">Membrane protein</fullName>
    </submittedName>
</protein>
<accession>A0A158GAD4</accession>
<dbReference type="Pfam" id="PF13937">
    <property type="entry name" value="DUF4212"/>
    <property type="match status" value="1"/>
</dbReference>
<dbReference type="EMBL" id="FCOC02000005">
    <property type="protein sequence ID" value="SAL29094.1"/>
    <property type="molecule type" value="Genomic_DNA"/>
</dbReference>
<keyword evidence="1" id="KW-0472">Membrane</keyword>
<feature type="transmembrane region" description="Helical" evidence="1">
    <location>
        <begin position="66"/>
        <end position="89"/>
    </location>
</feature>
<sequence length="113" mass="12154">MPSTPPSVSLPQPPPVTAEMACAHRVYWRTNLALISVLMLIGFVVSFGVPLMAARLANVRFAGFPLPFYFGAQGAILVYVALIVVYIVLMQLADARLRRTLAALAQTPVASTP</sequence>
<reference evidence="3 4" key="1">
    <citation type="submission" date="2016-01" db="EMBL/GenBank/DDBJ databases">
        <authorList>
            <person name="Oliw E.H."/>
        </authorList>
    </citation>
    <scope>NUCLEOTIDE SEQUENCE [LARGE SCALE GENOMIC DNA]</scope>
    <source>
        <strain evidence="3">LMG 22029</strain>
    </source>
</reference>